<dbReference type="InterPro" id="IPR002112">
    <property type="entry name" value="Leuzip_Jun"/>
</dbReference>
<dbReference type="PANTHER" id="PTHR19304">
    <property type="entry name" value="CYCLIC-AMP RESPONSE ELEMENT BINDING PROTEIN"/>
    <property type="match status" value="1"/>
</dbReference>
<feature type="region of interest" description="Disordered" evidence="7">
    <location>
        <begin position="92"/>
        <end position="121"/>
    </location>
</feature>
<dbReference type="RefSeq" id="XP_056472651.1">
    <property type="nucleotide sequence ID" value="XM_056621845.1"/>
</dbReference>
<evidence type="ECO:0000256" key="2">
    <source>
        <dbReference type="ARBA" id="ARBA00023015"/>
    </source>
</evidence>
<dbReference type="InterPro" id="IPR046347">
    <property type="entry name" value="bZIP_sf"/>
</dbReference>
<evidence type="ECO:0000256" key="1">
    <source>
        <dbReference type="ARBA" id="ARBA00004123"/>
    </source>
</evidence>
<comment type="subcellular location">
    <subcellularLocation>
        <location evidence="1">Nucleus</location>
    </subcellularLocation>
</comment>
<dbReference type="Gene3D" id="1.20.5.170">
    <property type="match status" value="1"/>
</dbReference>
<comment type="caution">
    <text evidence="9">The sequence shown here is derived from an EMBL/GenBank/DDBJ whole genome shotgun (WGS) entry which is preliminary data.</text>
</comment>
<keyword evidence="4" id="KW-0804">Transcription</keyword>
<keyword evidence="3" id="KW-0238">DNA-binding</keyword>
<dbReference type="CDD" id="cd14687">
    <property type="entry name" value="bZIP_ATF2"/>
    <property type="match status" value="1"/>
</dbReference>
<dbReference type="GeneID" id="81360824"/>
<dbReference type="Proteomes" id="UP001149074">
    <property type="component" value="Unassembled WGS sequence"/>
</dbReference>
<evidence type="ECO:0000256" key="7">
    <source>
        <dbReference type="SAM" id="MobiDB-lite"/>
    </source>
</evidence>
<dbReference type="PROSITE" id="PS50217">
    <property type="entry name" value="BZIP"/>
    <property type="match status" value="1"/>
</dbReference>
<organism evidence="9 10">
    <name type="scientific">Penicillium argentinense</name>
    <dbReference type="NCBI Taxonomy" id="1131581"/>
    <lineage>
        <taxon>Eukaryota</taxon>
        <taxon>Fungi</taxon>
        <taxon>Dikarya</taxon>
        <taxon>Ascomycota</taxon>
        <taxon>Pezizomycotina</taxon>
        <taxon>Eurotiomycetes</taxon>
        <taxon>Eurotiomycetidae</taxon>
        <taxon>Eurotiales</taxon>
        <taxon>Aspergillaceae</taxon>
        <taxon>Penicillium</taxon>
    </lineage>
</organism>
<name>A0A9W9EZD6_9EURO</name>
<dbReference type="SUPFAM" id="SSF57959">
    <property type="entry name" value="Leucine zipper domain"/>
    <property type="match status" value="1"/>
</dbReference>
<keyword evidence="2" id="KW-0805">Transcription regulation</keyword>
<dbReference type="GO" id="GO:0003677">
    <property type="term" value="F:DNA binding"/>
    <property type="evidence" value="ECO:0007669"/>
    <property type="project" value="UniProtKB-KW"/>
</dbReference>
<protein>
    <recommendedName>
        <fullName evidence="8">BZIP domain-containing protein</fullName>
    </recommendedName>
</protein>
<gene>
    <name evidence="9" type="ORF">N7532_009354</name>
</gene>
<feature type="domain" description="BZIP" evidence="8">
    <location>
        <begin position="10"/>
        <end position="73"/>
    </location>
</feature>
<accession>A0A9W9EZD6</accession>
<dbReference type="OrthoDB" id="295274at2759"/>
<proteinExistence type="predicted"/>
<dbReference type="EMBL" id="JAPQKI010000009">
    <property type="protein sequence ID" value="KAJ5090670.1"/>
    <property type="molecule type" value="Genomic_DNA"/>
</dbReference>
<evidence type="ECO:0000256" key="5">
    <source>
        <dbReference type="ARBA" id="ARBA00023242"/>
    </source>
</evidence>
<evidence type="ECO:0000259" key="8">
    <source>
        <dbReference type="PROSITE" id="PS50217"/>
    </source>
</evidence>
<sequence>MPRDQSQRLTPDRAKHLERNRIAANKCRQKKKREHQQVQNTLHDETARHDSLVAEVNNLREEIWQLKNSIFAHATCNDQHINQQLAKMAENALSTSVSPEQRRLSSPAYSSQSFSDGSAENGLEMELKPEPLPDVSGSFLTDPALFDGAYDGVSDFGFDRFINVDNI</sequence>
<keyword evidence="6" id="KW-0175">Coiled coil</keyword>
<dbReference type="GO" id="GO:0003700">
    <property type="term" value="F:DNA-binding transcription factor activity"/>
    <property type="evidence" value="ECO:0007669"/>
    <property type="project" value="InterPro"/>
</dbReference>
<dbReference type="PRINTS" id="PR00043">
    <property type="entry name" value="LEUZIPPRJUN"/>
</dbReference>
<evidence type="ECO:0000256" key="3">
    <source>
        <dbReference type="ARBA" id="ARBA00023125"/>
    </source>
</evidence>
<dbReference type="AlphaFoldDB" id="A0A9W9EZD6"/>
<feature type="coiled-coil region" evidence="6">
    <location>
        <begin position="28"/>
        <end position="69"/>
    </location>
</feature>
<reference evidence="9" key="2">
    <citation type="journal article" date="2023" name="IMA Fungus">
        <title>Comparative genomic study of the Penicillium genus elucidates a diverse pangenome and 15 lateral gene transfer events.</title>
        <authorList>
            <person name="Petersen C."/>
            <person name="Sorensen T."/>
            <person name="Nielsen M.R."/>
            <person name="Sondergaard T.E."/>
            <person name="Sorensen J.L."/>
            <person name="Fitzpatrick D.A."/>
            <person name="Frisvad J.C."/>
            <person name="Nielsen K.L."/>
        </authorList>
    </citation>
    <scope>NUCLEOTIDE SEQUENCE</scope>
    <source>
        <strain evidence="9">IBT 30761</strain>
    </source>
</reference>
<keyword evidence="10" id="KW-1185">Reference proteome</keyword>
<dbReference type="InterPro" id="IPR004827">
    <property type="entry name" value="bZIP"/>
</dbReference>
<dbReference type="InterPro" id="IPR051027">
    <property type="entry name" value="bZIP_transcription_factors"/>
</dbReference>
<keyword evidence="5" id="KW-0539">Nucleus</keyword>
<dbReference type="PROSITE" id="PS00036">
    <property type="entry name" value="BZIP_BASIC"/>
    <property type="match status" value="1"/>
</dbReference>
<reference evidence="9" key="1">
    <citation type="submission" date="2022-11" db="EMBL/GenBank/DDBJ databases">
        <authorList>
            <person name="Petersen C."/>
        </authorList>
    </citation>
    <scope>NUCLEOTIDE SEQUENCE</scope>
    <source>
        <strain evidence="9">IBT 30761</strain>
    </source>
</reference>
<dbReference type="GO" id="GO:0005634">
    <property type="term" value="C:nucleus"/>
    <property type="evidence" value="ECO:0007669"/>
    <property type="project" value="UniProtKB-SubCell"/>
</dbReference>
<feature type="compositionally biased region" description="Polar residues" evidence="7">
    <location>
        <begin position="107"/>
        <end position="118"/>
    </location>
</feature>
<dbReference type="Pfam" id="PF00170">
    <property type="entry name" value="bZIP_1"/>
    <property type="match status" value="1"/>
</dbReference>
<evidence type="ECO:0000256" key="4">
    <source>
        <dbReference type="ARBA" id="ARBA00023163"/>
    </source>
</evidence>
<evidence type="ECO:0000313" key="10">
    <source>
        <dbReference type="Proteomes" id="UP001149074"/>
    </source>
</evidence>
<dbReference type="SMART" id="SM00338">
    <property type="entry name" value="BRLZ"/>
    <property type="match status" value="1"/>
</dbReference>
<evidence type="ECO:0000256" key="6">
    <source>
        <dbReference type="SAM" id="Coils"/>
    </source>
</evidence>
<evidence type="ECO:0000313" key="9">
    <source>
        <dbReference type="EMBL" id="KAJ5090670.1"/>
    </source>
</evidence>